<evidence type="ECO:0000256" key="8">
    <source>
        <dbReference type="ARBA" id="ARBA00023211"/>
    </source>
</evidence>
<evidence type="ECO:0000256" key="3">
    <source>
        <dbReference type="ARBA" id="ARBA00022598"/>
    </source>
</evidence>
<evidence type="ECO:0000256" key="10">
    <source>
        <dbReference type="PIRSR" id="PIRSR601233-1"/>
    </source>
</evidence>
<dbReference type="GO" id="GO:0005525">
    <property type="term" value="F:GTP binding"/>
    <property type="evidence" value="ECO:0007669"/>
    <property type="project" value="UniProtKB-KW"/>
</dbReference>
<keyword evidence="3 12" id="KW-0436">Ligase</keyword>
<evidence type="ECO:0000313" key="13">
    <source>
        <dbReference type="Proteomes" id="UP000576225"/>
    </source>
</evidence>
<dbReference type="InterPro" id="IPR036025">
    <property type="entry name" value="RtcB-like_sf"/>
</dbReference>
<keyword evidence="7 11" id="KW-0342">GTP-binding</keyword>
<evidence type="ECO:0000256" key="2">
    <source>
        <dbReference type="ARBA" id="ARBA00012726"/>
    </source>
</evidence>
<keyword evidence="4" id="KW-0479">Metal-binding</keyword>
<feature type="binding site" evidence="11">
    <location>
        <begin position="228"/>
        <end position="231"/>
    </location>
    <ligand>
        <name>GMP</name>
        <dbReference type="ChEBI" id="CHEBI:58115"/>
    </ligand>
</feature>
<dbReference type="EMBL" id="JABAEW010000016">
    <property type="protein sequence ID" value="NMD86923.1"/>
    <property type="molecule type" value="Genomic_DNA"/>
</dbReference>
<dbReference type="EC" id="6.5.1.8" evidence="2"/>
<keyword evidence="5 11" id="KW-0547">Nucleotide-binding</keyword>
<dbReference type="Proteomes" id="UP000576225">
    <property type="component" value="Unassembled WGS sequence"/>
</dbReference>
<dbReference type="SUPFAM" id="SSF103365">
    <property type="entry name" value="Hypothetical protein PH1602"/>
    <property type="match status" value="1"/>
</dbReference>
<comment type="catalytic activity">
    <reaction evidence="9">
        <text>a 3'-end 3'-phospho-ribonucleotide-RNA + a 5'-end dephospho-ribonucleoside-RNA + GTP = a ribonucleotidyl-ribonucleotide-RNA + GMP + diphosphate</text>
        <dbReference type="Rhea" id="RHEA:68076"/>
        <dbReference type="Rhea" id="RHEA-COMP:10463"/>
        <dbReference type="Rhea" id="RHEA-COMP:13936"/>
        <dbReference type="Rhea" id="RHEA-COMP:17355"/>
        <dbReference type="ChEBI" id="CHEBI:33019"/>
        <dbReference type="ChEBI" id="CHEBI:37565"/>
        <dbReference type="ChEBI" id="CHEBI:58115"/>
        <dbReference type="ChEBI" id="CHEBI:83062"/>
        <dbReference type="ChEBI" id="CHEBI:138284"/>
        <dbReference type="ChEBI" id="CHEBI:173118"/>
        <dbReference type="EC" id="6.5.1.8"/>
    </reaction>
</comment>
<name>A0A848AX62_9BACT</name>
<evidence type="ECO:0000256" key="7">
    <source>
        <dbReference type="ARBA" id="ARBA00023134"/>
    </source>
</evidence>
<gene>
    <name evidence="12" type="ORF">HF882_10040</name>
</gene>
<proteinExistence type="predicted"/>
<protein>
    <recommendedName>
        <fullName evidence="2">3'-phosphate/5'-hydroxy nucleic acid ligase</fullName>
        <ecNumber evidence="2">6.5.1.8</ecNumber>
    </recommendedName>
</protein>
<feature type="active site" description="GMP-histidine intermediate" evidence="10">
    <location>
        <position position="228"/>
    </location>
</feature>
<dbReference type="PANTHER" id="PTHR11118:SF1">
    <property type="entry name" value="RNA-SPLICING LIGASE RTCB HOMOLOG"/>
    <property type="match status" value="1"/>
</dbReference>
<evidence type="ECO:0000256" key="1">
    <source>
        <dbReference type="ARBA" id="ARBA00001936"/>
    </source>
</evidence>
<dbReference type="GO" id="GO:0003972">
    <property type="term" value="F:RNA ligase (ATP) activity"/>
    <property type="evidence" value="ECO:0007669"/>
    <property type="project" value="TreeGrafter"/>
</dbReference>
<reference evidence="12 13" key="1">
    <citation type="submission" date="2020-04" db="EMBL/GenBank/DDBJ databases">
        <authorList>
            <person name="Hitch T.C.A."/>
            <person name="Wylensek D."/>
            <person name="Clavel T."/>
        </authorList>
    </citation>
    <scope>NUCLEOTIDE SEQUENCE [LARGE SCALE GENOMIC DNA]</scope>
    <source>
        <strain evidence="12 13">COR2-253-APC-1A</strain>
    </source>
</reference>
<dbReference type="GO" id="GO:0042245">
    <property type="term" value="P:RNA repair"/>
    <property type="evidence" value="ECO:0007669"/>
    <property type="project" value="UniProtKB-KW"/>
</dbReference>
<evidence type="ECO:0000313" key="12">
    <source>
        <dbReference type="EMBL" id="NMD86923.1"/>
    </source>
</evidence>
<accession>A0A848AX62</accession>
<dbReference type="Gene3D" id="3.90.1860.10">
    <property type="entry name" value="tRNA-splicing ligase RtcB"/>
    <property type="match status" value="2"/>
</dbReference>
<evidence type="ECO:0000256" key="4">
    <source>
        <dbReference type="ARBA" id="ARBA00022723"/>
    </source>
</evidence>
<organism evidence="12 13">
    <name type="scientific">Victivallis vadensis</name>
    <dbReference type="NCBI Taxonomy" id="172901"/>
    <lineage>
        <taxon>Bacteria</taxon>
        <taxon>Pseudomonadati</taxon>
        <taxon>Lentisphaerota</taxon>
        <taxon>Lentisphaeria</taxon>
        <taxon>Victivallales</taxon>
        <taxon>Victivallaceae</taxon>
        <taxon>Victivallis</taxon>
    </lineage>
</organism>
<dbReference type="GO" id="GO:0006396">
    <property type="term" value="P:RNA processing"/>
    <property type="evidence" value="ECO:0007669"/>
    <property type="project" value="InterPro"/>
</dbReference>
<evidence type="ECO:0000256" key="9">
    <source>
        <dbReference type="ARBA" id="ARBA00047746"/>
    </source>
</evidence>
<dbReference type="GO" id="GO:0170057">
    <property type="term" value="F:RNA ligase (GTP) activity"/>
    <property type="evidence" value="ECO:0007669"/>
    <property type="project" value="UniProtKB-EC"/>
</dbReference>
<evidence type="ECO:0000256" key="5">
    <source>
        <dbReference type="ARBA" id="ARBA00022741"/>
    </source>
</evidence>
<dbReference type="AlphaFoldDB" id="A0A848AX62"/>
<comment type="caution">
    <text evidence="12">The sequence shown here is derived from an EMBL/GenBank/DDBJ whole genome shotgun (WGS) entry which is preliminary data.</text>
</comment>
<keyword evidence="6" id="KW-0692">RNA repair</keyword>
<evidence type="ECO:0000256" key="6">
    <source>
        <dbReference type="ARBA" id="ARBA00022800"/>
    </source>
</evidence>
<keyword evidence="8" id="KW-0464">Manganese</keyword>
<dbReference type="InterPro" id="IPR001233">
    <property type="entry name" value="RtcB"/>
</dbReference>
<feature type="binding site" evidence="11">
    <location>
        <position position="210"/>
    </location>
    <ligand>
        <name>GMP</name>
        <dbReference type="ChEBI" id="CHEBI:58115"/>
    </ligand>
</feature>
<dbReference type="PANTHER" id="PTHR11118">
    <property type="entry name" value="RNA-SPLICING LIGASE RTCB HOMOLOG"/>
    <property type="match status" value="1"/>
</dbReference>
<comment type="cofactor">
    <cofactor evidence="1">
        <name>Mn(2+)</name>
        <dbReference type="ChEBI" id="CHEBI:29035"/>
    </cofactor>
</comment>
<sequence>MEGRAVEQLKRAAELPGMIAAAGMPDLHPGLSAPVGAALLSEGVIYPELAGGDVGCGIALFRTGLAAGKFKAAKLERRLLAHLPETPEYEFPAQWPAWLRRDLGTAGRGNHFVELTGFEEVRDPVRAETLGIDRRNLWLLVHSGSRGHGQALLERTPKGGLVPESEPGRKYLAAHDRLLEWAKLNRRLIAAGFLAAGAPFVIAGSRGTFSYLVEPAGEQSRNLWSAAHGAGRKWNRQGTRSRLETRFKPENLKRTRLGSVVVCSDRQLLYEEAPEAYKNIETVVDDLAAAGVIRVIGVLRPVLTWKSPKEGE</sequence>
<dbReference type="GO" id="GO:0046872">
    <property type="term" value="F:metal ion binding"/>
    <property type="evidence" value="ECO:0007669"/>
    <property type="project" value="UniProtKB-KW"/>
</dbReference>
<dbReference type="Pfam" id="PF01139">
    <property type="entry name" value="RtcB"/>
    <property type="match status" value="3"/>
</dbReference>
<evidence type="ECO:0000256" key="11">
    <source>
        <dbReference type="PIRSR" id="PIRSR601233-2"/>
    </source>
</evidence>